<protein>
    <submittedName>
        <fullName evidence="1">Uncharacterized protein</fullName>
    </submittedName>
</protein>
<keyword evidence="2" id="KW-1185">Reference proteome</keyword>
<evidence type="ECO:0000313" key="2">
    <source>
        <dbReference type="Proteomes" id="UP001500064"/>
    </source>
</evidence>
<gene>
    <name evidence="1" type="ORF">GCM10009733_018080</name>
</gene>
<name>A0ABN2EYE0_9ACTN</name>
<proteinExistence type="predicted"/>
<dbReference type="Proteomes" id="UP001500064">
    <property type="component" value="Unassembled WGS sequence"/>
</dbReference>
<organism evidence="1 2">
    <name type="scientific">Nonomuraea maheshkhaliensis</name>
    <dbReference type="NCBI Taxonomy" id="419590"/>
    <lineage>
        <taxon>Bacteria</taxon>
        <taxon>Bacillati</taxon>
        <taxon>Actinomycetota</taxon>
        <taxon>Actinomycetes</taxon>
        <taxon>Streptosporangiales</taxon>
        <taxon>Streptosporangiaceae</taxon>
        <taxon>Nonomuraea</taxon>
    </lineage>
</organism>
<evidence type="ECO:0000313" key="1">
    <source>
        <dbReference type="EMBL" id="GAA1621847.1"/>
    </source>
</evidence>
<reference evidence="1 2" key="1">
    <citation type="journal article" date="2019" name="Int. J. Syst. Evol. Microbiol.">
        <title>The Global Catalogue of Microorganisms (GCM) 10K type strain sequencing project: providing services to taxonomists for standard genome sequencing and annotation.</title>
        <authorList>
            <consortium name="The Broad Institute Genomics Platform"/>
            <consortium name="The Broad Institute Genome Sequencing Center for Infectious Disease"/>
            <person name="Wu L."/>
            <person name="Ma J."/>
        </authorList>
    </citation>
    <scope>NUCLEOTIDE SEQUENCE [LARGE SCALE GENOMIC DNA]</scope>
    <source>
        <strain evidence="1 2">JCM 13929</strain>
    </source>
</reference>
<comment type="caution">
    <text evidence="1">The sequence shown here is derived from an EMBL/GenBank/DDBJ whole genome shotgun (WGS) entry which is preliminary data.</text>
</comment>
<dbReference type="RefSeq" id="WP_346103042.1">
    <property type="nucleotide sequence ID" value="NZ_BAAAMU010000009.1"/>
</dbReference>
<sequence length="120" mass="13267">MLVKRDVSICGRTRRSMAEFNGVHPRHPDAGAQGLDAGFGEDLVQVQVFLFGATLPMIRWGVGRARCVLVRPVTCRQNPAVSDTQSALRWHEPSLNGTGRRLKILLPIRRSQVLILQGAL</sequence>
<accession>A0ABN2EYE0</accession>
<dbReference type="EMBL" id="BAAAMU010000009">
    <property type="protein sequence ID" value="GAA1621847.1"/>
    <property type="molecule type" value="Genomic_DNA"/>
</dbReference>